<dbReference type="InterPro" id="IPR016187">
    <property type="entry name" value="CTDL_fold"/>
</dbReference>
<evidence type="ECO:0000313" key="6">
    <source>
        <dbReference type="EMBL" id="KAH1182913.1"/>
    </source>
</evidence>
<dbReference type="PROSITE" id="PS50041">
    <property type="entry name" value="C_TYPE_LECTIN_2"/>
    <property type="match status" value="1"/>
</dbReference>
<organism evidence="6 7">
    <name type="scientific">Mauremys mutica</name>
    <name type="common">yellowpond turtle</name>
    <dbReference type="NCBI Taxonomy" id="74926"/>
    <lineage>
        <taxon>Eukaryota</taxon>
        <taxon>Metazoa</taxon>
        <taxon>Chordata</taxon>
        <taxon>Craniata</taxon>
        <taxon>Vertebrata</taxon>
        <taxon>Euteleostomi</taxon>
        <taxon>Archelosauria</taxon>
        <taxon>Testudinata</taxon>
        <taxon>Testudines</taxon>
        <taxon>Cryptodira</taxon>
        <taxon>Durocryptodira</taxon>
        <taxon>Testudinoidea</taxon>
        <taxon>Geoemydidae</taxon>
        <taxon>Geoemydinae</taxon>
        <taxon>Mauremys</taxon>
    </lineage>
</organism>
<keyword evidence="2" id="KW-0430">Lectin</keyword>
<evidence type="ECO:0000313" key="7">
    <source>
        <dbReference type="Proteomes" id="UP000827986"/>
    </source>
</evidence>
<evidence type="ECO:0000256" key="4">
    <source>
        <dbReference type="SAM" id="Phobius"/>
    </source>
</evidence>
<dbReference type="InterPro" id="IPR016186">
    <property type="entry name" value="C-type_lectin-like/link_sf"/>
</dbReference>
<feature type="region of interest" description="Disordered" evidence="3">
    <location>
        <begin position="1"/>
        <end position="36"/>
    </location>
</feature>
<evidence type="ECO:0000259" key="5">
    <source>
        <dbReference type="PROSITE" id="PS50041"/>
    </source>
</evidence>
<keyword evidence="4" id="KW-0472">Membrane</keyword>
<comment type="caution">
    <text evidence="6">The sequence shown here is derived from an EMBL/GenBank/DDBJ whole genome shotgun (WGS) entry which is preliminary data.</text>
</comment>
<reference evidence="6" key="1">
    <citation type="submission" date="2021-09" db="EMBL/GenBank/DDBJ databases">
        <title>The genome of Mauremys mutica provides insights into the evolution of semi-aquatic lifestyle.</title>
        <authorList>
            <person name="Gong S."/>
            <person name="Gao Y."/>
        </authorList>
    </citation>
    <scope>NUCLEOTIDE SEQUENCE</scope>
    <source>
        <strain evidence="6">MM-2020</strain>
        <tissue evidence="6">Muscle</tissue>
    </source>
</reference>
<evidence type="ECO:0000256" key="2">
    <source>
        <dbReference type="ARBA" id="ARBA00022734"/>
    </source>
</evidence>
<feature type="transmembrane region" description="Helical" evidence="4">
    <location>
        <begin position="45"/>
        <end position="67"/>
    </location>
</feature>
<dbReference type="CDD" id="cd03593">
    <property type="entry name" value="CLECT_NK_receptors_like"/>
    <property type="match status" value="1"/>
</dbReference>
<dbReference type="AlphaFoldDB" id="A0A9D3XMZ6"/>
<dbReference type="Pfam" id="PF00059">
    <property type="entry name" value="Lectin_C"/>
    <property type="match status" value="1"/>
</dbReference>
<dbReference type="GO" id="GO:0005886">
    <property type="term" value="C:plasma membrane"/>
    <property type="evidence" value="ECO:0007669"/>
    <property type="project" value="UniProtKB-SubCell"/>
</dbReference>
<dbReference type="EMBL" id="JAHDVG010000466">
    <property type="protein sequence ID" value="KAH1182913.1"/>
    <property type="molecule type" value="Genomic_DNA"/>
</dbReference>
<protein>
    <recommendedName>
        <fullName evidence="5">C-type lectin domain-containing protein</fullName>
    </recommendedName>
</protein>
<keyword evidence="4" id="KW-1133">Transmembrane helix</keyword>
<accession>A0A9D3XMZ6</accession>
<dbReference type="GO" id="GO:0030246">
    <property type="term" value="F:carbohydrate binding"/>
    <property type="evidence" value="ECO:0007669"/>
    <property type="project" value="UniProtKB-KW"/>
</dbReference>
<proteinExistence type="predicted"/>
<dbReference type="InterPro" id="IPR033992">
    <property type="entry name" value="NKR-like_CTLD"/>
</dbReference>
<feature type="compositionally biased region" description="Basic and acidic residues" evidence="3">
    <location>
        <begin position="17"/>
        <end position="35"/>
    </location>
</feature>
<comment type="subcellular location">
    <subcellularLocation>
        <location evidence="1">Cell membrane</location>
        <topology evidence="1">Single-pass type II membrane protein</topology>
    </subcellularLocation>
</comment>
<sequence length="197" mass="22006">MGPAPGAAESEVPLQELRVDGDGHQETGKEPEPPRNGKKCNYKKVVLTVALAVVFLGLIIAIIVLAVQASKLSSADLCPACPDGWMGYRGKCYYFSETEGNWTYCQSRCSAPGASLAGIDSEQEMAFLLRHKDAHDHWIGLRREQGQPWKWTNGTIFNHTFQIRGGGDCAYLNDENWVSSSRCYMERRWICSKLRCM</sequence>
<dbReference type="PANTHER" id="PTHR45710:SF35">
    <property type="entry name" value="C-TYPE LECTIN DOMAIN FAMILY 2 MEMBER D"/>
    <property type="match status" value="1"/>
</dbReference>
<dbReference type="PANTHER" id="PTHR45710">
    <property type="entry name" value="C-TYPE LECTIN DOMAIN-CONTAINING PROTEIN 180"/>
    <property type="match status" value="1"/>
</dbReference>
<dbReference type="SMART" id="SM00034">
    <property type="entry name" value="CLECT"/>
    <property type="match status" value="1"/>
</dbReference>
<dbReference type="InterPro" id="IPR050828">
    <property type="entry name" value="C-type_lectin/matrix_domain"/>
</dbReference>
<dbReference type="InterPro" id="IPR001304">
    <property type="entry name" value="C-type_lectin-like"/>
</dbReference>
<gene>
    <name evidence="6" type="ORF">KIL84_004405</name>
</gene>
<dbReference type="Gene3D" id="3.10.100.10">
    <property type="entry name" value="Mannose-Binding Protein A, subunit A"/>
    <property type="match status" value="1"/>
</dbReference>
<dbReference type="Proteomes" id="UP000827986">
    <property type="component" value="Unassembled WGS sequence"/>
</dbReference>
<dbReference type="SUPFAM" id="SSF56436">
    <property type="entry name" value="C-type lectin-like"/>
    <property type="match status" value="1"/>
</dbReference>
<keyword evidence="7" id="KW-1185">Reference proteome</keyword>
<evidence type="ECO:0000256" key="3">
    <source>
        <dbReference type="SAM" id="MobiDB-lite"/>
    </source>
</evidence>
<feature type="domain" description="C-type lectin" evidence="5">
    <location>
        <begin position="88"/>
        <end position="192"/>
    </location>
</feature>
<name>A0A9D3XMZ6_9SAUR</name>
<evidence type="ECO:0000256" key="1">
    <source>
        <dbReference type="ARBA" id="ARBA00004401"/>
    </source>
</evidence>
<keyword evidence="4" id="KW-0812">Transmembrane</keyword>